<evidence type="ECO:0000256" key="11">
    <source>
        <dbReference type="ARBA" id="ARBA00023137"/>
    </source>
</evidence>
<dbReference type="Gene3D" id="3.30.200.20">
    <property type="entry name" value="Phosphorylase Kinase, domain 1"/>
    <property type="match status" value="1"/>
</dbReference>
<evidence type="ECO:0000256" key="4">
    <source>
        <dbReference type="ARBA" id="ARBA00022692"/>
    </source>
</evidence>
<dbReference type="InterPro" id="IPR008266">
    <property type="entry name" value="Tyr_kinase_AS"/>
</dbReference>
<dbReference type="GO" id="GO:0043235">
    <property type="term" value="C:receptor complex"/>
    <property type="evidence" value="ECO:0007669"/>
    <property type="project" value="TreeGrafter"/>
</dbReference>
<dbReference type="PANTHER" id="PTHR24416">
    <property type="entry name" value="TYROSINE-PROTEIN KINASE RECEPTOR"/>
    <property type="match status" value="1"/>
</dbReference>
<keyword evidence="3" id="KW-0808">Transferase</keyword>
<dbReference type="CDD" id="cd00192">
    <property type="entry name" value="PTKc"/>
    <property type="match status" value="1"/>
</dbReference>
<feature type="coiled-coil region" evidence="15">
    <location>
        <begin position="247"/>
        <end position="274"/>
    </location>
</feature>
<name>A0A151XEW5_9HYME</name>
<dbReference type="Pfam" id="PF07714">
    <property type="entry name" value="PK_Tyr_Ser-Thr"/>
    <property type="match status" value="1"/>
</dbReference>
<keyword evidence="5" id="KW-0732">Signal</keyword>
<evidence type="ECO:0000256" key="16">
    <source>
        <dbReference type="SAM" id="MobiDB-lite"/>
    </source>
</evidence>
<keyword evidence="9 17" id="KW-1133">Transmembrane helix</keyword>
<evidence type="ECO:0000256" key="14">
    <source>
        <dbReference type="PROSITE-ProRule" id="PRU10141"/>
    </source>
</evidence>
<evidence type="ECO:0000256" key="3">
    <source>
        <dbReference type="ARBA" id="ARBA00022679"/>
    </source>
</evidence>
<dbReference type="InterPro" id="IPR050122">
    <property type="entry name" value="RTK"/>
</dbReference>
<keyword evidence="4 17" id="KW-0812">Transmembrane</keyword>
<dbReference type="PANTHER" id="PTHR24416:SF620">
    <property type="entry name" value="TYROSINE-PROTEIN KINASE RECEPTOR TORSO"/>
    <property type="match status" value="1"/>
</dbReference>
<dbReference type="STRING" id="64791.A0A151XEW5"/>
<dbReference type="InterPro" id="IPR017441">
    <property type="entry name" value="Protein_kinase_ATP_BS"/>
</dbReference>
<keyword evidence="11" id="KW-0829">Tyrosine-protein kinase</keyword>
<dbReference type="InterPro" id="IPR001245">
    <property type="entry name" value="Ser-Thr/Tyr_kinase_cat_dom"/>
</dbReference>
<evidence type="ECO:0000256" key="2">
    <source>
        <dbReference type="ARBA" id="ARBA00011902"/>
    </source>
</evidence>
<dbReference type="SUPFAM" id="SSF49265">
    <property type="entry name" value="Fibronectin type III"/>
    <property type="match status" value="1"/>
</dbReference>
<keyword evidence="8 14" id="KW-0067">ATP-binding</keyword>
<dbReference type="GO" id="GO:0004714">
    <property type="term" value="F:transmembrane receptor protein tyrosine kinase activity"/>
    <property type="evidence" value="ECO:0007669"/>
    <property type="project" value="UniProtKB-EC"/>
</dbReference>
<dbReference type="GO" id="GO:0005524">
    <property type="term" value="F:ATP binding"/>
    <property type="evidence" value="ECO:0007669"/>
    <property type="project" value="UniProtKB-UniRule"/>
</dbReference>
<dbReference type="PROSITE" id="PS50011">
    <property type="entry name" value="PROTEIN_KINASE_DOM"/>
    <property type="match status" value="1"/>
</dbReference>
<evidence type="ECO:0000256" key="10">
    <source>
        <dbReference type="ARBA" id="ARBA00023136"/>
    </source>
</evidence>
<keyword evidence="12" id="KW-0325">Glycoprotein</keyword>
<evidence type="ECO:0000313" key="20">
    <source>
        <dbReference type="Proteomes" id="UP000075809"/>
    </source>
</evidence>
<accession>A0A151XEW5</accession>
<feature type="binding site" evidence="14">
    <location>
        <position position="1269"/>
    </location>
    <ligand>
        <name>ATP</name>
        <dbReference type="ChEBI" id="CHEBI:30616"/>
    </ligand>
</feature>
<sequence length="1583" mass="180334">MYQLYDEEEFEPRVIPKPITKHDCFAVPTVPEISLIFEKPTARNPKDRNTDTTNSLPAISVKPIQISDNTVKVSNPTSPISHSSDSYATWKEQNYSRETNSTSTIHISPLYKNTYSYDYAVPSGLQNASIQKKLQEQTKINDKQEMLQNVNKDERIYEKSVKFICSDIGDSYHLKSQNDLLSSDKKASSSDSLQRAMLNVTDHTMRTSNTIPSTLKKPEYFQIPHAECQQFHVPNYSNYNIDNNETVKTLLQLVNSQNQQIKNLQLQIDRLVRMQEENFRNKSTCLCSQPLANQVFRYPINCYDPALASSLVQSQNQNIKKNVASQNTSVIERQDLENFSENNKLETALLEQQSKKAFMEQKVSIGVMTSFEFTVQNSPFPIDSEICEKTEAHRESNSINRTNTINIHDTTEPVNRYKNTFTHKPGPAQLENIVEDSESYLSSSQQQSSNFNASSSVKESSKLHQHLSTDLNQEGTHKGAYIGKNSNVYERVSNAKKTSNTSMNVDSSPIGRESANCSEALVKQTNDYVTIDGKKRAYKTNINQHSLHNIHLPATDYYHNHRNKEYACSANVRQIKDIGDDSMILSGGDLKILERPPPTPEPSIHVEMQEYASDDESDKLRHTSKIGWTFYNNVLGQVNEILQNSGVISDQDLNHIKTACNVEQENDRETRSALNTVKAATLEQLRKLGISLTENNEHRESNGNKTLDFDSSFYPRLDHQANMTHATSAVNETNTSMHMKALALKYLSDEQLTDIAWHKQESSSLKHLMLSNMQGTNMSLATMHTDQTCDKVSSKYDFKLAATNNNPALRRFPFVQTSGITCPINLPNSVNLSFQESCRNHCLQPIGEFEPYPRTNEKADANVTLHCRGMNALIIKHHPPGSYIIQQSVSVDTWGTAIVSNGGLSTFSNLTPDTLYRYRLHRITQSGFSLAETSDWFSTYAVDYQPNQVEHISVVKIEKESDNVCELRTEIVFQPVEDQSCNYNILSWSGEHDLVNFYLKKSLDFRFSLRRLRYDQNITISIRSSNDDFSKASNATMFTFITPSCLQIHHNLSICAPEKVKGLQMEYIRKQSEELYDIAVNWNKPFLQPDNYTLQFNSLQFESRLLVVPGDAVKALFSNVDVRLRYEINIVAESMGGVSLPSIISGSIDETSVAELSYREIIVALSTLVIVIGVFGIIYMQHRNKREKKRDKRTNMKYIHFEGSMDSLKKLLNRDYAVENSDTLLPHDKFQLAPQRLKLKGILGSGAYGIVRLASLQDEFGAIVDVAVKMMKDNPTVDDIKNFYREISMMKSAGQHPNIVSLIGYCTLYNKPLLVVEYCSKGDLRTYLRTIWQNIVNAVFECSTHLESNMSFANKNTDQEKCVCDYQNTHTIANRLYDIQRDVTRYVENVTSADLLNFARQVATGMEFLSSNRIVHRDLAARNVLVRPDRVVKISDFGLSRDIYQENVYRKKGNGKLPLKWMAIEALTHQIYTTYSDVWAFGILLWEIVTLGAMPYPDTPTSKILQFLKSGYRMERPPNCSRELYSIMYSCWNIRPQSRPTFTELKQSLDKLLSNYSKNKYLNLCDVLYESADESNEPRSINA</sequence>
<comment type="catalytic activity">
    <reaction evidence="13">
        <text>L-tyrosyl-[protein] + ATP = O-phospho-L-tyrosyl-[protein] + ADP + H(+)</text>
        <dbReference type="Rhea" id="RHEA:10596"/>
        <dbReference type="Rhea" id="RHEA-COMP:10136"/>
        <dbReference type="Rhea" id="RHEA-COMP:20101"/>
        <dbReference type="ChEBI" id="CHEBI:15378"/>
        <dbReference type="ChEBI" id="CHEBI:30616"/>
        <dbReference type="ChEBI" id="CHEBI:46858"/>
        <dbReference type="ChEBI" id="CHEBI:61978"/>
        <dbReference type="ChEBI" id="CHEBI:456216"/>
        <dbReference type="EC" id="2.7.10.1"/>
    </reaction>
</comment>
<dbReference type="FunFam" id="1.10.510.10:FF:000190">
    <property type="entry name" value="Proto-oncogene tyrosine-protein kinase receptor Ret"/>
    <property type="match status" value="1"/>
</dbReference>
<evidence type="ECO:0000256" key="12">
    <source>
        <dbReference type="ARBA" id="ARBA00023180"/>
    </source>
</evidence>
<organism evidence="19 20">
    <name type="scientific">Mycetomoellerius zeteki</name>
    <dbReference type="NCBI Taxonomy" id="64791"/>
    <lineage>
        <taxon>Eukaryota</taxon>
        <taxon>Metazoa</taxon>
        <taxon>Ecdysozoa</taxon>
        <taxon>Arthropoda</taxon>
        <taxon>Hexapoda</taxon>
        <taxon>Insecta</taxon>
        <taxon>Pterygota</taxon>
        <taxon>Neoptera</taxon>
        <taxon>Endopterygota</taxon>
        <taxon>Hymenoptera</taxon>
        <taxon>Apocrita</taxon>
        <taxon>Aculeata</taxon>
        <taxon>Formicoidea</taxon>
        <taxon>Formicidae</taxon>
        <taxon>Myrmicinae</taxon>
        <taxon>Mycetomoellerius</taxon>
    </lineage>
</organism>
<proteinExistence type="predicted"/>
<feature type="region of interest" description="Disordered" evidence="16">
    <location>
        <begin position="436"/>
        <end position="485"/>
    </location>
</feature>
<evidence type="ECO:0000256" key="9">
    <source>
        <dbReference type="ARBA" id="ARBA00022989"/>
    </source>
</evidence>
<dbReference type="InterPro" id="IPR020635">
    <property type="entry name" value="Tyr_kinase_cat_dom"/>
</dbReference>
<keyword evidence="20" id="KW-1185">Reference proteome</keyword>
<keyword evidence="10 17" id="KW-0472">Membrane</keyword>
<keyword evidence="19" id="KW-0675">Receptor</keyword>
<dbReference type="InterPro" id="IPR000719">
    <property type="entry name" value="Prot_kinase_dom"/>
</dbReference>
<dbReference type="InterPro" id="IPR011009">
    <property type="entry name" value="Kinase-like_dom_sf"/>
</dbReference>
<evidence type="ECO:0000256" key="6">
    <source>
        <dbReference type="ARBA" id="ARBA00022741"/>
    </source>
</evidence>
<dbReference type="Gene3D" id="1.10.510.10">
    <property type="entry name" value="Transferase(Phosphotransferase) domain 1"/>
    <property type="match status" value="1"/>
</dbReference>
<dbReference type="InterPro" id="IPR036116">
    <property type="entry name" value="FN3_sf"/>
</dbReference>
<protein>
    <recommendedName>
        <fullName evidence="2">receptor protein-tyrosine kinase</fullName>
        <ecNumber evidence="2">2.7.10.1</ecNumber>
    </recommendedName>
</protein>
<evidence type="ECO:0000256" key="17">
    <source>
        <dbReference type="SAM" id="Phobius"/>
    </source>
</evidence>
<feature type="transmembrane region" description="Helical" evidence="17">
    <location>
        <begin position="1161"/>
        <end position="1180"/>
    </location>
</feature>
<dbReference type="EMBL" id="KQ982249">
    <property type="protein sequence ID" value="KYQ58830.1"/>
    <property type="molecule type" value="Genomic_DNA"/>
</dbReference>
<dbReference type="GO" id="GO:0007169">
    <property type="term" value="P:cell surface receptor protein tyrosine kinase signaling pathway"/>
    <property type="evidence" value="ECO:0007669"/>
    <property type="project" value="TreeGrafter"/>
</dbReference>
<gene>
    <name evidence="19" type="ORF">ALC60_02168</name>
</gene>
<keyword evidence="15" id="KW-0175">Coiled coil</keyword>
<evidence type="ECO:0000256" key="7">
    <source>
        <dbReference type="ARBA" id="ARBA00022777"/>
    </source>
</evidence>
<evidence type="ECO:0000256" key="5">
    <source>
        <dbReference type="ARBA" id="ARBA00022729"/>
    </source>
</evidence>
<comment type="subcellular location">
    <subcellularLocation>
        <location evidence="1">Membrane</location>
        <topology evidence="1">Single-pass type I membrane protein</topology>
    </subcellularLocation>
</comment>
<evidence type="ECO:0000256" key="8">
    <source>
        <dbReference type="ARBA" id="ARBA00022840"/>
    </source>
</evidence>
<evidence type="ECO:0000256" key="1">
    <source>
        <dbReference type="ARBA" id="ARBA00004479"/>
    </source>
</evidence>
<dbReference type="SUPFAM" id="SSF56112">
    <property type="entry name" value="Protein kinase-like (PK-like)"/>
    <property type="match status" value="1"/>
</dbReference>
<reference evidence="19 20" key="1">
    <citation type="submission" date="2015-09" db="EMBL/GenBank/DDBJ databases">
        <title>Trachymyrmex zeteki WGS genome.</title>
        <authorList>
            <person name="Nygaard S."/>
            <person name="Hu H."/>
            <person name="Boomsma J."/>
            <person name="Zhang G."/>
        </authorList>
    </citation>
    <scope>NUCLEOTIDE SEQUENCE [LARGE SCALE GENOMIC DNA]</scope>
    <source>
        <strain evidence="19">Tzet28-1</strain>
        <tissue evidence="19">Whole body</tissue>
    </source>
</reference>
<feature type="domain" description="Protein kinase" evidence="18">
    <location>
        <begin position="1237"/>
        <end position="1553"/>
    </location>
</feature>
<dbReference type="EC" id="2.7.10.1" evidence="2"/>
<keyword evidence="6 14" id="KW-0547">Nucleotide-binding</keyword>
<evidence type="ECO:0000256" key="13">
    <source>
        <dbReference type="ARBA" id="ARBA00051243"/>
    </source>
</evidence>
<dbReference type="PROSITE" id="PS00107">
    <property type="entry name" value="PROTEIN_KINASE_ATP"/>
    <property type="match status" value="1"/>
</dbReference>
<evidence type="ECO:0000313" key="19">
    <source>
        <dbReference type="EMBL" id="KYQ58830.1"/>
    </source>
</evidence>
<feature type="compositionally biased region" description="Low complexity" evidence="16">
    <location>
        <begin position="439"/>
        <end position="458"/>
    </location>
</feature>
<evidence type="ECO:0000259" key="18">
    <source>
        <dbReference type="PROSITE" id="PS50011"/>
    </source>
</evidence>
<evidence type="ECO:0000256" key="15">
    <source>
        <dbReference type="SAM" id="Coils"/>
    </source>
</evidence>
<dbReference type="PROSITE" id="PS00109">
    <property type="entry name" value="PROTEIN_KINASE_TYR"/>
    <property type="match status" value="1"/>
</dbReference>
<dbReference type="GO" id="GO:1902533">
    <property type="term" value="P:positive regulation of intracellular signal transduction"/>
    <property type="evidence" value="ECO:0007669"/>
    <property type="project" value="UniProtKB-ARBA"/>
</dbReference>
<dbReference type="Proteomes" id="UP000075809">
    <property type="component" value="Unassembled WGS sequence"/>
</dbReference>
<keyword evidence="7" id="KW-0418">Kinase</keyword>
<dbReference type="SMART" id="SM00219">
    <property type="entry name" value="TyrKc"/>
    <property type="match status" value="1"/>
</dbReference>
<dbReference type="GO" id="GO:0005886">
    <property type="term" value="C:plasma membrane"/>
    <property type="evidence" value="ECO:0007669"/>
    <property type="project" value="TreeGrafter"/>
</dbReference>